<keyword evidence="2" id="KW-1185">Reference proteome</keyword>
<name>A0A8K0I1B9_COCNU</name>
<gene>
    <name evidence="1" type="ORF">COCNU_03G000220</name>
</gene>
<dbReference type="AlphaFoldDB" id="A0A8K0I1B9"/>
<evidence type="ECO:0000313" key="1">
    <source>
        <dbReference type="EMBL" id="KAG1333903.1"/>
    </source>
</evidence>
<protein>
    <submittedName>
        <fullName evidence="1">Uncharacterized protein</fullName>
    </submittedName>
</protein>
<comment type="caution">
    <text evidence="1">The sequence shown here is derived from an EMBL/GenBank/DDBJ whole genome shotgun (WGS) entry which is preliminary data.</text>
</comment>
<organism evidence="1 2">
    <name type="scientific">Cocos nucifera</name>
    <name type="common">Coconut palm</name>
    <dbReference type="NCBI Taxonomy" id="13894"/>
    <lineage>
        <taxon>Eukaryota</taxon>
        <taxon>Viridiplantae</taxon>
        <taxon>Streptophyta</taxon>
        <taxon>Embryophyta</taxon>
        <taxon>Tracheophyta</taxon>
        <taxon>Spermatophyta</taxon>
        <taxon>Magnoliopsida</taxon>
        <taxon>Liliopsida</taxon>
        <taxon>Arecaceae</taxon>
        <taxon>Arecoideae</taxon>
        <taxon>Cocoseae</taxon>
        <taxon>Attaleinae</taxon>
        <taxon>Cocos</taxon>
    </lineage>
</organism>
<evidence type="ECO:0000313" key="2">
    <source>
        <dbReference type="Proteomes" id="UP000797356"/>
    </source>
</evidence>
<proteinExistence type="predicted"/>
<reference evidence="1" key="2">
    <citation type="submission" date="2019-07" db="EMBL/GenBank/DDBJ databases">
        <authorList>
            <person name="Yang Y."/>
            <person name="Bocs S."/>
            <person name="Baudouin L."/>
        </authorList>
    </citation>
    <scope>NUCLEOTIDE SEQUENCE</scope>
    <source>
        <tissue evidence="1">Spear leaf of Hainan Tall coconut</tissue>
    </source>
</reference>
<dbReference type="Proteomes" id="UP000797356">
    <property type="component" value="Chromosome 3"/>
</dbReference>
<reference evidence="1" key="1">
    <citation type="journal article" date="2017" name="Gigascience">
        <title>The genome draft of coconut (Cocos nucifera).</title>
        <authorList>
            <person name="Xiao Y."/>
            <person name="Xu P."/>
            <person name="Fan H."/>
            <person name="Baudouin L."/>
            <person name="Xia W."/>
            <person name="Bocs S."/>
            <person name="Xu J."/>
            <person name="Li Q."/>
            <person name="Guo A."/>
            <person name="Zhou L."/>
            <person name="Li J."/>
            <person name="Wu Y."/>
            <person name="Ma Z."/>
            <person name="Armero A."/>
            <person name="Issali A.E."/>
            <person name="Liu N."/>
            <person name="Peng M."/>
            <person name="Yang Y."/>
        </authorList>
    </citation>
    <scope>NUCLEOTIDE SEQUENCE</scope>
    <source>
        <tissue evidence="1">Spear leaf of Hainan Tall coconut</tissue>
    </source>
</reference>
<sequence>MGILKGKVAYEKTAADIQQEKNVKLERELVVAIATRRVAKVELIASKEKATKDKSLAVEVKLQALVEYKISEHSRWRS</sequence>
<dbReference type="EMBL" id="CM017874">
    <property type="protein sequence ID" value="KAG1333903.1"/>
    <property type="molecule type" value="Genomic_DNA"/>
</dbReference>
<accession>A0A8K0I1B9</accession>